<accession>A0A498QD24</accession>
<evidence type="ECO:0000256" key="3">
    <source>
        <dbReference type="ARBA" id="ARBA00026121"/>
    </source>
</evidence>
<dbReference type="PANTHER" id="PTHR43201">
    <property type="entry name" value="ACYL-COA SYNTHETASE"/>
    <property type="match status" value="1"/>
</dbReference>
<evidence type="ECO:0000256" key="4">
    <source>
        <dbReference type="ARBA" id="ARBA00036813"/>
    </source>
</evidence>
<dbReference type="PROSITE" id="PS00455">
    <property type="entry name" value="AMP_BINDING"/>
    <property type="match status" value="1"/>
</dbReference>
<evidence type="ECO:0000259" key="9">
    <source>
        <dbReference type="Pfam" id="PF00501"/>
    </source>
</evidence>
<feature type="domain" description="AMP-dependent synthetase/ligase" evidence="9">
    <location>
        <begin position="14"/>
        <end position="373"/>
    </location>
</feature>
<dbReference type="InterPro" id="IPR020845">
    <property type="entry name" value="AMP-binding_CS"/>
</dbReference>
<evidence type="ECO:0000313" key="11">
    <source>
        <dbReference type="EMBL" id="VBA43221.1"/>
    </source>
</evidence>
<comment type="similarity">
    <text evidence="1">Belongs to the ATP-dependent AMP-binding enzyme family.</text>
</comment>
<dbReference type="Pfam" id="PF13193">
    <property type="entry name" value="AMP-binding_C"/>
    <property type="match status" value="1"/>
</dbReference>
<evidence type="ECO:0000256" key="2">
    <source>
        <dbReference type="ARBA" id="ARBA00022598"/>
    </source>
</evidence>
<reference evidence="11 12" key="1">
    <citation type="submission" date="2018-09" db="EMBL/GenBank/DDBJ databases">
        <authorList>
            <person name="Tagini F."/>
        </authorList>
    </citation>
    <scope>NUCLEOTIDE SEQUENCE [LARGE SCALE GENOMIC DNA]</scope>
    <source>
        <strain evidence="11 12">MK136</strain>
    </source>
</reference>
<evidence type="ECO:0000256" key="6">
    <source>
        <dbReference type="ARBA" id="ARBA00076959"/>
    </source>
</evidence>
<evidence type="ECO:0000256" key="8">
    <source>
        <dbReference type="ARBA" id="ARBA00083882"/>
    </source>
</evidence>
<dbReference type="Gene3D" id="3.30.300.30">
    <property type="match status" value="1"/>
</dbReference>
<dbReference type="InterPro" id="IPR025110">
    <property type="entry name" value="AMP-bd_C"/>
</dbReference>
<dbReference type="OrthoDB" id="9803968at2"/>
<name>A0A498QD24_9MYCO</name>
<comment type="catalytic activity">
    <reaction evidence="4">
        <text>a long-chain fatty acid + ATP + CoA = a long-chain fatty acyl-CoA + AMP + diphosphate</text>
        <dbReference type="Rhea" id="RHEA:15421"/>
        <dbReference type="ChEBI" id="CHEBI:30616"/>
        <dbReference type="ChEBI" id="CHEBI:33019"/>
        <dbReference type="ChEBI" id="CHEBI:57287"/>
        <dbReference type="ChEBI" id="CHEBI:57560"/>
        <dbReference type="ChEBI" id="CHEBI:83139"/>
        <dbReference type="ChEBI" id="CHEBI:456215"/>
        <dbReference type="EC" id="6.2.1.3"/>
    </reaction>
</comment>
<dbReference type="InterPro" id="IPR042099">
    <property type="entry name" value="ANL_N_sf"/>
</dbReference>
<keyword evidence="2 11" id="KW-0436">Ligase</keyword>
<dbReference type="InterPro" id="IPR045851">
    <property type="entry name" value="AMP-bd_C_sf"/>
</dbReference>
<proteinExistence type="inferred from homology"/>
<evidence type="ECO:0000256" key="5">
    <source>
        <dbReference type="ARBA" id="ARBA00069710"/>
    </source>
</evidence>
<feature type="domain" description="AMP-binding enzyme C-terminal" evidence="10">
    <location>
        <begin position="424"/>
        <end position="499"/>
    </location>
</feature>
<dbReference type="InterPro" id="IPR000873">
    <property type="entry name" value="AMP-dep_synth/lig_dom"/>
</dbReference>
<gene>
    <name evidence="11" type="primary">fadD3_2</name>
    <name evidence="11" type="ORF">LAUMK136_04985</name>
</gene>
<organism evidence="11 12">
    <name type="scientific">Mycobacterium attenuatum</name>
    <dbReference type="NCBI Taxonomy" id="2341086"/>
    <lineage>
        <taxon>Bacteria</taxon>
        <taxon>Bacillati</taxon>
        <taxon>Actinomycetota</taxon>
        <taxon>Actinomycetes</taxon>
        <taxon>Mycobacteriales</taxon>
        <taxon>Mycobacteriaceae</taxon>
        <taxon>Mycobacterium</taxon>
    </lineage>
</organism>
<dbReference type="RefSeq" id="WP_122498445.1">
    <property type="nucleotide sequence ID" value="NZ_UPHP01000132.1"/>
</dbReference>
<dbReference type="NCBIfam" id="NF005801">
    <property type="entry name" value="PRK07656.1"/>
    <property type="match status" value="1"/>
</dbReference>
<dbReference type="Gene3D" id="3.40.50.12780">
    <property type="entry name" value="N-terminal domain of ligase-like"/>
    <property type="match status" value="1"/>
</dbReference>
<dbReference type="EMBL" id="UPHP01000132">
    <property type="protein sequence ID" value="VBA43221.1"/>
    <property type="molecule type" value="Genomic_DNA"/>
</dbReference>
<sequence>MTRDPGTVPAALDRLASMFADHPVLITDERSFTAAALRDEVHRAAAALIALGVEPGDRVAIWSPNTWHWVVACLAIHHAGAAMVPLNTRYTAEEAADILARTQAPVLFAMGRFLGTDRVAGLDSHALPALRHVVRVQIDADDPVQGAWDEFVAGGTDLDAVRARSEAVQPDDVSDILFTSGTTGRSKGVLCAHRQSLSASASWAANGRITGDDRYLCINPFFHNFGYKAGILACLQTGATLIPHLTFDPLRALQAIEQHRITVLPGPPTIYQTLLDHPARRDYDLSSLRFAVTGAATVPVVLVERMQSELDIDIVLTAYGLTEANGMGTMCRPDDDAVTVATTCGRPFAGFDLRIDTGGEVLLRGPNVMLGYLDDPQATAVAIDADGWLHTGDIGAVDAAGNLRITDRLKDMYICGGFNVYPAEVEQVLARLDGVADVAVIGVPDQRLGEVGRAFVVPRPGTSLDEESVIDYTREHLANFKAPRSVRFVEALPRNAGGKVVKSQLRELV</sequence>
<dbReference type="GO" id="GO:0031956">
    <property type="term" value="F:medium-chain fatty acid-CoA ligase activity"/>
    <property type="evidence" value="ECO:0007669"/>
    <property type="project" value="TreeGrafter"/>
</dbReference>
<keyword evidence="12" id="KW-1185">Reference proteome</keyword>
<dbReference type="SUPFAM" id="SSF56801">
    <property type="entry name" value="Acetyl-CoA synthetase-like"/>
    <property type="match status" value="1"/>
</dbReference>
<evidence type="ECO:0000313" key="12">
    <source>
        <dbReference type="Proteomes" id="UP000273307"/>
    </source>
</evidence>
<protein>
    <recommendedName>
        <fullName evidence="5">Long-chain-fatty-acid--CoA ligase FadD13</fullName>
        <ecNumber evidence="3">6.2.1.3</ecNumber>
    </recommendedName>
    <alternativeName>
        <fullName evidence="6">Fatty acyl-CoA ligase</fullName>
    </alternativeName>
    <alternativeName>
        <fullName evidence="8">Fatty acyl-CoA synthetase</fullName>
    </alternativeName>
    <alternativeName>
        <fullName evidence="7">Very-long-chain fatty-acyl-CoA synthetase</fullName>
    </alternativeName>
</protein>
<dbReference type="Proteomes" id="UP000273307">
    <property type="component" value="Unassembled WGS sequence"/>
</dbReference>
<evidence type="ECO:0000256" key="1">
    <source>
        <dbReference type="ARBA" id="ARBA00006432"/>
    </source>
</evidence>
<dbReference type="PANTHER" id="PTHR43201:SF5">
    <property type="entry name" value="MEDIUM-CHAIN ACYL-COA LIGASE ACSF2, MITOCHONDRIAL"/>
    <property type="match status" value="1"/>
</dbReference>
<dbReference type="EC" id="6.2.1.3" evidence="3"/>
<dbReference type="GO" id="GO:0004467">
    <property type="term" value="F:long-chain fatty acid-CoA ligase activity"/>
    <property type="evidence" value="ECO:0007669"/>
    <property type="project" value="UniProtKB-EC"/>
</dbReference>
<dbReference type="FunFam" id="3.30.300.30:FF:000008">
    <property type="entry name" value="2,3-dihydroxybenzoate-AMP ligase"/>
    <property type="match status" value="1"/>
</dbReference>
<evidence type="ECO:0000259" key="10">
    <source>
        <dbReference type="Pfam" id="PF13193"/>
    </source>
</evidence>
<dbReference type="Pfam" id="PF00501">
    <property type="entry name" value="AMP-binding"/>
    <property type="match status" value="1"/>
</dbReference>
<evidence type="ECO:0000256" key="7">
    <source>
        <dbReference type="ARBA" id="ARBA00080667"/>
    </source>
</evidence>
<dbReference type="AlphaFoldDB" id="A0A498QD24"/>